<organism evidence="9 10">
    <name type="scientific">Acanthocheilonema viteae</name>
    <name type="common">Filarial nematode worm</name>
    <name type="synonym">Dipetalonema viteae</name>
    <dbReference type="NCBI Taxonomy" id="6277"/>
    <lineage>
        <taxon>Eukaryota</taxon>
        <taxon>Metazoa</taxon>
        <taxon>Ecdysozoa</taxon>
        <taxon>Nematoda</taxon>
        <taxon>Chromadorea</taxon>
        <taxon>Rhabditida</taxon>
        <taxon>Spirurina</taxon>
        <taxon>Spiruromorpha</taxon>
        <taxon>Filarioidea</taxon>
        <taxon>Onchocercidae</taxon>
        <taxon>Acanthocheilonema</taxon>
    </lineage>
</organism>
<evidence type="ECO:0000256" key="5">
    <source>
        <dbReference type="ARBA" id="ARBA00022694"/>
    </source>
</evidence>
<evidence type="ECO:0000256" key="1">
    <source>
        <dbReference type="ARBA" id="ARBA00004123"/>
    </source>
</evidence>
<sequence length="832" mass="93402">EKKFSISKNNVVIAVPPDEEEIEDRYPATISFPDSKHAFVSNGFGRLTMYITGDRRNATTWEECLSDEPLIVDGKVSSFIIIESRYMENKFDVLLRSIVPNNKSSKQGNFSNKIVWLTVIKEVEKMKIIEIRSIICTGHTEMITLDKLPENLIVISTGDLSFCDNGVSVSDAAEREMNKEYDVETTKLAKKRYAWSQTRTDVTAVFTCDETVSKKDVSLSLSATSIHFSVKDMILIGGILGGSVDPTSSTYTIDDNKLELFLVKSGGGLTNWSELVLNDDQGVYEVNPESLSIASEMLERFTSESQAVGNAGIDRNFNIEQMEDCDISTDDICKIRWLNCASQKLSHESDITTHNILFSVCLDFGPRFLCIRMDVDGILWKFTEESRKLQHHATFSAFGYVQASKTQRKFSTCPPDCSYVVIVERKRHAFVYWQPLTITSDLRNRKTGRRVAGVAKQQLISLFKPSEFCDANAVTENIVGVHADNEFLFILTTADIFAVLLKDLSRSMSLSFVDDHFQFAEMNIKHTGNMDETMAMVRRAVRMGYDCVVINTDIGQMMQDGVNLGDEPPHKKKKKGGKERNVIPDPVSIDCSQLDTSMLEANGKRLRVFSRLTTTVSSSTEVHLLMHHPQLKKYDLIAVRPSDDQILQTLSKKGDFVDIITYDQASTSVGWLNKSKIIQLCVNDGITFEITYADALKDSSQRREVLTNGRQLLMSTKGGNGVVIASGAERMIDIRAPYDAANISVLFGIRPGCARKFVASNAKKALLRAESRKTLKSGVLIRTKEDLPKNLIVRLNVVEKIMRIPEFRAQLEIVKDEVEEIAKDEVEETEKN</sequence>
<dbReference type="GO" id="GO:0008033">
    <property type="term" value="P:tRNA processing"/>
    <property type="evidence" value="ECO:0007669"/>
    <property type="project" value="UniProtKB-KW"/>
</dbReference>
<dbReference type="InterPro" id="IPR002738">
    <property type="entry name" value="RNase_P_p30"/>
</dbReference>
<feature type="domain" description="CS" evidence="8">
    <location>
        <begin position="188"/>
        <end position="276"/>
    </location>
</feature>
<dbReference type="Gene3D" id="3.20.20.140">
    <property type="entry name" value="Metal-dependent hydrolases"/>
    <property type="match status" value="1"/>
</dbReference>
<feature type="non-terminal residue" evidence="9">
    <location>
        <position position="1"/>
    </location>
</feature>
<evidence type="ECO:0000256" key="2">
    <source>
        <dbReference type="ARBA" id="ARBA00004496"/>
    </source>
</evidence>
<dbReference type="STRING" id="6277.A0A498STL0"/>
<dbReference type="PANTHER" id="PTHR21664:SF1">
    <property type="entry name" value="NUDC DOMAIN-CONTAINING PROTEIN 1"/>
    <property type="match status" value="1"/>
</dbReference>
<gene>
    <name evidence="9" type="ORF">NAV_LOCUS7321</name>
</gene>
<proteinExistence type="predicted"/>
<evidence type="ECO:0000259" key="8">
    <source>
        <dbReference type="PROSITE" id="PS51203"/>
    </source>
</evidence>
<dbReference type="InterPro" id="IPR016195">
    <property type="entry name" value="Pol/histidinol_Pase-like"/>
</dbReference>
<keyword evidence="5" id="KW-0819">tRNA processing</keyword>
<dbReference type="PANTHER" id="PTHR21664">
    <property type="entry name" value="CHRONIC MYELOGENOUS LEUKEMIA TUMOR ANTIGEN 66"/>
    <property type="match status" value="1"/>
</dbReference>
<evidence type="ECO:0000313" key="10">
    <source>
        <dbReference type="Proteomes" id="UP000276991"/>
    </source>
</evidence>
<dbReference type="InterPro" id="IPR007052">
    <property type="entry name" value="CS_dom"/>
</dbReference>
<accession>A0A498STL0</accession>
<dbReference type="GO" id="GO:0005634">
    <property type="term" value="C:nucleus"/>
    <property type="evidence" value="ECO:0007669"/>
    <property type="project" value="UniProtKB-SubCell"/>
</dbReference>
<dbReference type="GO" id="GO:0005737">
    <property type="term" value="C:cytoplasm"/>
    <property type="evidence" value="ECO:0007669"/>
    <property type="project" value="UniProtKB-SubCell"/>
</dbReference>
<dbReference type="Pfam" id="PF04969">
    <property type="entry name" value="CS"/>
    <property type="match status" value="1"/>
</dbReference>
<keyword evidence="6" id="KW-0539">Nucleus</keyword>
<keyword evidence="4" id="KW-0963">Cytoplasm</keyword>
<evidence type="ECO:0000256" key="6">
    <source>
        <dbReference type="ARBA" id="ARBA00023242"/>
    </source>
</evidence>
<dbReference type="EMBL" id="UPTC01001775">
    <property type="protein sequence ID" value="VBB32530.1"/>
    <property type="molecule type" value="Genomic_DNA"/>
</dbReference>
<evidence type="ECO:0000313" key="9">
    <source>
        <dbReference type="EMBL" id="VBB32530.1"/>
    </source>
</evidence>
<evidence type="ECO:0000256" key="7">
    <source>
        <dbReference type="SAM" id="MobiDB-lite"/>
    </source>
</evidence>
<dbReference type="Pfam" id="PF01876">
    <property type="entry name" value="RNase_P_p30"/>
    <property type="match status" value="1"/>
</dbReference>
<dbReference type="Gene3D" id="2.60.40.790">
    <property type="match status" value="1"/>
</dbReference>
<keyword evidence="10" id="KW-1185">Reference proteome</keyword>
<dbReference type="AlphaFoldDB" id="A0A498STL0"/>
<feature type="region of interest" description="Disordered" evidence="7">
    <location>
        <begin position="562"/>
        <end position="581"/>
    </location>
</feature>
<dbReference type="InterPro" id="IPR037895">
    <property type="entry name" value="NUDCD1"/>
</dbReference>
<name>A0A498STL0_ACAVI</name>
<evidence type="ECO:0000256" key="3">
    <source>
        <dbReference type="ARBA" id="ARBA00018915"/>
    </source>
</evidence>
<dbReference type="SUPFAM" id="SSF49764">
    <property type="entry name" value="HSP20-like chaperones"/>
    <property type="match status" value="1"/>
</dbReference>
<protein>
    <recommendedName>
        <fullName evidence="3">NudC domain-containing protein 1</fullName>
    </recommendedName>
</protein>
<dbReference type="OrthoDB" id="428655at2759"/>
<dbReference type="Proteomes" id="UP000276991">
    <property type="component" value="Unassembled WGS sequence"/>
</dbReference>
<evidence type="ECO:0000256" key="4">
    <source>
        <dbReference type="ARBA" id="ARBA00022490"/>
    </source>
</evidence>
<dbReference type="CDD" id="cd06467">
    <property type="entry name" value="p23_NUDC_like"/>
    <property type="match status" value="1"/>
</dbReference>
<dbReference type="PROSITE" id="PS51203">
    <property type="entry name" value="CS"/>
    <property type="match status" value="1"/>
</dbReference>
<reference evidence="9 10" key="1">
    <citation type="submission" date="2018-08" db="EMBL/GenBank/DDBJ databases">
        <authorList>
            <person name="Laetsch R D."/>
            <person name="Stevens L."/>
            <person name="Kumar S."/>
            <person name="Blaxter L. M."/>
        </authorList>
    </citation>
    <scope>NUCLEOTIDE SEQUENCE [LARGE SCALE GENOMIC DNA]</scope>
</reference>
<dbReference type="InterPro" id="IPR008978">
    <property type="entry name" value="HSP20-like_chaperone"/>
</dbReference>
<comment type="subcellular location">
    <subcellularLocation>
        <location evidence="2">Cytoplasm</location>
    </subcellularLocation>
    <subcellularLocation>
        <location evidence="1">Nucleus</location>
    </subcellularLocation>
</comment>
<dbReference type="SUPFAM" id="SSF89550">
    <property type="entry name" value="PHP domain-like"/>
    <property type="match status" value="1"/>
</dbReference>